<evidence type="ECO:0000256" key="1">
    <source>
        <dbReference type="ARBA" id="ARBA00023125"/>
    </source>
</evidence>
<dbReference type="SMART" id="SM00530">
    <property type="entry name" value="HTH_XRE"/>
    <property type="match status" value="1"/>
</dbReference>
<dbReference type="Proteomes" id="UP000279194">
    <property type="component" value="Unassembled WGS sequence"/>
</dbReference>
<dbReference type="OrthoDB" id="9805856at2"/>
<dbReference type="InterPro" id="IPR010982">
    <property type="entry name" value="Lambda_DNA-bd_dom_sf"/>
</dbReference>
<comment type="caution">
    <text evidence="4">The sequence shown here is derived from an EMBL/GenBank/DDBJ whole genome shotgun (WGS) entry which is preliminary data.</text>
</comment>
<evidence type="ECO:0000313" key="4">
    <source>
        <dbReference type="EMBL" id="RLY01653.1"/>
    </source>
</evidence>
<dbReference type="PANTHER" id="PTHR46558">
    <property type="entry name" value="TRACRIPTIONAL REGULATORY PROTEIN-RELATED-RELATED"/>
    <property type="match status" value="1"/>
</dbReference>
<keyword evidence="2" id="KW-0472">Membrane</keyword>
<organism evidence="4 5">
    <name type="scientific">Streptococcus hillyeri</name>
    <dbReference type="NCBI Taxonomy" id="2282420"/>
    <lineage>
        <taxon>Bacteria</taxon>
        <taxon>Bacillati</taxon>
        <taxon>Bacillota</taxon>
        <taxon>Bacilli</taxon>
        <taxon>Lactobacillales</taxon>
        <taxon>Streptococcaceae</taxon>
        <taxon>Streptococcus</taxon>
    </lineage>
</organism>
<name>A0A3L9DNZ1_9STRE</name>
<dbReference type="InterPro" id="IPR001387">
    <property type="entry name" value="Cro/C1-type_HTH"/>
</dbReference>
<evidence type="ECO:0000256" key="2">
    <source>
        <dbReference type="SAM" id="Phobius"/>
    </source>
</evidence>
<dbReference type="CDD" id="cd00093">
    <property type="entry name" value="HTH_XRE"/>
    <property type="match status" value="1"/>
</dbReference>
<feature type="transmembrane region" description="Helical" evidence="2">
    <location>
        <begin position="87"/>
        <end position="111"/>
    </location>
</feature>
<dbReference type="RefSeq" id="WP_121836261.1">
    <property type="nucleotide sequence ID" value="NZ_CP163513.1"/>
</dbReference>
<dbReference type="SUPFAM" id="SSF47413">
    <property type="entry name" value="lambda repressor-like DNA-binding domains"/>
    <property type="match status" value="1"/>
</dbReference>
<proteinExistence type="predicted"/>
<feature type="transmembrane region" description="Helical" evidence="2">
    <location>
        <begin position="170"/>
        <end position="193"/>
    </location>
</feature>
<keyword evidence="5" id="KW-1185">Reference proteome</keyword>
<accession>A0A3L9DNZ1</accession>
<reference evidence="4 5" key="1">
    <citation type="submission" date="2018-10" db="EMBL/GenBank/DDBJ databases">
        <title>Streptococcus hillyeri sp. nov., isolated from equine tracheal sample.</title>
        <authorList>
            <person name="Macfadyen A.C."/>
            <person name="Waller A."/>
            <person name="Paterson G.K."/>
        </authorList>
    </citation>
    <scope>NUCLEOTIDE SEQUENCE [LARGE SCALE GENOMIC DNA]</scope>
    <source>
        <strain evidence="4 5">28462</strain>
    </source>
</reference>
<dbReference type="Pfam" id="PF01381">
    <property type="entry name" value="HTH_3"/>
    <property type="match status" value="1"/>
</dbReference>
<dbReference type="GO" id="GO:0003677">
    <property type="term" value="F:DNA binding"/>
    <property type="evidence" value="ECO:0007669"/>
    <property type="project" value="UniProtKB-KW"/>
</dbReference>
<evidence type="ECO:0000313" key="5">
    <source>
        <dbReference type="Proteomes" id="UP000279194"/>
    </source>
</evidence>
<gene>
    <name evidence="4" type="ORF">EAF07_09190</name>
</gene>
<keyword evidence="2" id="KW-0812">Transmembrane</keyword>
<evidence type="ECO:0000259" key="3">
    <source>
        <dbReference type="PROSITE" id="PS50943"/>
    </source>
</evidence>
<keyword evidence="2" id="KW-1133">Transmembrane helix</keyword>
<dbReference type="PROSITE" id="PS50943">
    <property type="entry name" value="HTH_CROC1"/>
    <property type="match status" value="1"/>
</dbReference>
<keyword evidence="1" id="KW-0238">DNA-binding</keyword>
<dbReference type="EMBL" id="RCVM01000024">
    <property type="protein sequence ID" value="RLY01653.1"/>
    <property type="molecule type" value="Genomic_DNA"/>
</dbReference>
<dbReference type="Gene3D" id="1.10.260.40">
    <property type="entry name" value="lambda repressor-like DNA-binding domains"/>
    <property type="match status" value="1"/>
</dbReference>
<dbReference type="PANTHER" id="PTHR46558:SF15">
    <property type="entry name" value="HELIX-TURN-HELIX DOMAIN PROTEIN"/>
    <property type="match status" value="1"/>
</dbReference>
<feature type="domain" description="HTH cro/C1-type" evidence="3">
    <location>
        <begin position="7"/>
        <end position="61"/>
    </location>
</feature>
<sequence>MEVGQQIKKQRQQLQLSQEELAEKFYVSRQTISNWETEKSYPDLQSLILLSQCFKLTLDQLIKGDLETMKQVIKDTDIQDMDKATRYMIGCMIALLLLVFPVFYCLGWWGLLIYLPLSGLEVHFANRIEKIKKDNQVQTYRQIVAFSQGETLSETETIAENAKYPYQKPLIVLIFTGIFAILAMLVSLIYVWLLP</sequence>
<dbReference type="AlphaFoldDB" id="A0A3L9DNZ1"/>
<protein>
    <submittedName>
        <fullName evidence="4">XRE family transcriptional regulator</fullName>
    </submittedName>
</protein>